<dbReference type="CDD" id="cd01949">
    <property type="entry name" value="GGDEF"/>
    <property type="match status" value="1"/>
</dbReference>
<reference evidence="10 11" key="1">
    <citation type="submission" date="2017-12" db="EMBL/GenBank/DDBJ databases">
        <title>Genome sequence of the active heterotrophic nitrifier-denitrifier, Cupriavidus pauculus UM1.</title>
        <authorList>
            <person name="Putonti C."/>
            <person name="Castignetti D."/>
        </authorList>
    </citation>
    <scope>NUCLEOTIDE SEQUENCE [LARGE SCALE GENOMIC DNA]</scope>
    <source>
        <strain evidence="10 11">UM1</strain>
    </source>
</reference>
<dbReference type="OrthoDB" id="9813903at2"/>
<evidence type="ECO:0000259" key="8">
    <source>
        <dbReference type="PROSITE" id="PS50883"/>
    </source>
</evidence>
<dbReference type="EMBL" id="PJRP01000012">
    <property type="protein sequence ID" value="PLP98241.1"/>
    <property type="molecule type" value="Genomic_DNA"/>
</dbReference>
<dbReference type="Gene3D" id="3.30.70.270">
    <property type="match status" value="1"/>
</dbReference>
<evidence type="ECO:0000259" key="9">
    <source>
        <dbReference type="PROSITE" id="PS50887"/>
    </source>
</evidence>
<dbReference type="InterPro" id="IPR001633">
    <property type="entry name" value="EAL_dom"/>
</dbReference>
<evidence type="ECO:0000259" key="6">
    <source>
        <dbReference type="PROSITE" id="PS50113"/>
    </source>
</evidence>
<proteinExistence type="predicted"/>
<dbReference type="SMART" id="SM00052">
    <property type="entry name" value="EAL"/>
    <property type="match status" value="1"/>
</dbReference>
<name>A0A2N5C7P2_9BURK</name>
<evidence type="ECO:0000256" key="3">
    <source>
        <dbReference type="ARBA" id="ARBA00022989"/>
    </source>
</evidence>
<evidence type="ECO:0000256" key="1">
    <source>
        <dbReference type="ARBA" id="ARBA00004370"/>
    </source>
</evidence>
<dbReference type="PANTHER" id="PTHR44757:SF2">
    <property type="entry name" value="BIOFILM ARCHITECTURE MAINTENANCE PROTEIN MBAA"/>
    <property type="match status" value="1"/>
</dbReference>
<dbReference type="InterPro" id="IPR013767">
    <property type="entry name" value="PAS_fold"/>
</dbReference>
<evidence type="ECO:0000313" key="10">
    <source>
        <dbReference type="EMBL" id="PLP98241.1"/>
    </source>
</evidence>
<dbReference type="InterPro" id="IPR000700">
    <property type="entry name" value="PAS-assoc_C"/>
</dbReference>
<dbReference type="AlphaFoldDB" id="A0A2N5C7P2"/>
<dbReference type="InterPro" id="IPR035919">
    <property type="entry name" value="EAL_sf"/>
</dbReference>
<keyword evidence="4" id="KW-0472">Membrane</keyword>
<dbReference type="SUPFAM" id="SSF55785">
    <property type="entry name" value="PYP-like sensor domain (PAS domain)"/>
    <property type="match status" value="1"/>
</dbReference>
<accession>A0A2N5C7P2</accession>
<feature type="domain" description="EAL" evidence="8">
    <location>
        <begin position="687"/>
        <end position="941"/>
    </location>
</feature>
<dbReference type="Pfam" id="PF03924">
    <property type="entry name" value="CHASE"/>
    <property type="match status" value="1"/>
</dbReference>
<dbReference type="GO" id="GO:0006355">
    <property type="term" value="P:regulation of DNA-templated transcription"/>
    <property type="evidence" value="ECO:0007669"/>
    <property type="project" value="InterPro"/>
</dbReference>
<evidence type="ECO:0000313" key="11">
    <source>
        <dbReference type="Proteomes" id="UP000234341"/>
    </source>
</evidence>
<dbReference type="PROSITE" id="PS50839">
    <property type="entry name" value="CHASE"/>
    <property type="match status" value="1"/>
</dbReference>
<dbReference type="SUPFAM" id="SSF141868">
    <property type="entry name" value="EAL domain-like"/>
    <property type="match status" value="1"/>
</dbReference>
<dbReference type="Pfam" id="PF00563">
    <property type="entry name" value="EAL"/>
    <property type="match status" value="1"/>
</dbReference>
<evidence type="ECO:0008006" key="12">
    <source>
        <dbReference type="Google" id="ProtNLM"/>
    </source>
</evidence>
<dbReference type="CDD" id="cd00130">
    <property type="entry name" value="PAS"/>
    <property type="match status" value="1"/>
</dbReference>
<dbReference type="InterPro" id="IPR006189">
    <property type="entry name" value="CHASE_dom"/>
</dbReference>
<dbReference type="CDD" id="cd01948">
    <property type="entry name" value="EAL"/>
    <property type="match status" value="1"/>
</dbReference>
<dbReference type="InterPro" id="IPR000014">
    <property type="entry name" value="PAS"/>
</dbReference>
<comment type="subcellular location">
    <subcellularLocation>
        <location evidence="1">Membrane</location>
    </subcellularLocation>
</comment>
<keyword evidence="2" id="KW-0812">Transmembrane</keyword>
<dbReference type="Proteomes" id="UP000234341">
    <property type="component" value="Unassembled WGS sequence"/>
</dbReference>
<evidence type="ECO:0000256" key="2">
    <source>
        <dbReference type="ARBA" id="ARBA00022692"/>
    </source>
</evidence>
<evidence type="ECO:0000259" key="7">
    <source>
        <dbReference type="PROSITE" id="PS50839"/>
    </source>
</evidence>
<evidence type="ECO:0000256" key="4">
    <source>
        <dbReference type="ARBA" id="ARBA00023136"/>
    </source>
</evidence>
<dbReference type="PROSITE" id="PS50883">
    <property type="entry name" value="EAL"/>
    <property type="match status" value="1"/>
</dbReference>
<dbReference type="Gene3D" id="3.20.20.450">
    <property type="entry name" value="EAL domain"/>
    <property type="match status" value="1"/>
</dbReference>
<dbReference type="GO" id="GO:0007165">
    <property type="term" value="P:signal transduction"/>
    <property type="evidence" value="ECO:0007669"/>
    <property type="project" value="UniProtKB-ARBA"/>
</dbReference>
<gene>
    <name evidence="10" type="ORF">CYJ10_22285</name>
</gene>
<dbReference type="PANTHER" id="PTHR44757">
    <property type="entry name" value="DIGUANYLATE CYCLASE DGCP"/>
    <property type="match status" value="1"/>
</dbReference>
<dbReference type="Pfam" id="PF00989">
    <property type="entry name" value="PAS"/>
    <property type="match status" value="1"/>
</dbReference>
<evidence type="ECO:0000259" key="5">
    <source>
        <dbReference type="PROSITE" id="PS50112"/>
    </source>
</evidence>
<dbReference type="PROSITE" id="PS50887">
    <property type="entry name" value="GGDEF"/>
    <property type="match status" value="1"/>
</dbReference>
<organism evidence="10 11">
    <name type="scientific">Cupriavidus pauculus</name>
    <dbReference type="NCBI Taxonomy" id="82633"/>
    <lineage>
        <taxon>Bacteria</taxon>
        <taxon>Pseudomonadati</taxon>
        <taxon>Pseudomonadota</taxon>
        <taxon>Betaproteobacteria</taxon>
        <taxon>Burkholderiales</taxon>
        <taxon>Burkholderiaceae</taxon>
        <taxon>Cupriavidus</taxon>
    </lineage>
</organism>
<dbReference type="InterPro" id="IPR035965">
    <property type="entry name" value="PAS-like_dom_sf"/>
</dbReference>
<dbReference type="RefSeq" id="WP_101683632.1">
    <property type="nucleotide sequence ID" value="NZ_PJRP01000012.1"/>
</dbReference>
<feature type="domain" description="GGDEF" evidence="9">
    <location>
        <begin position="545"/>
        <end position="678"/>
    </location>
</feature>
<dbReference type="InterPro" id="IPR043128">
    <property type="entry name" value="Rev_trsase/Diguanyl_cyclase"/>
</dbReference>
<dbReference type="PROSITE" id="PS50112">
    <property type="entry name" value="PAS"/>
    <property type="match status" value="1"/>
</dbReference>
<feature type="domain" description="CHASE" evidence="7">
    <location>
        <begin position="129"/>
        <end position="297"/>
    </location>
</feature>
<dbReference type="PROSITE" id="PS50113">
    <property type="entry name" value="PAC"/>
    <property type="match status" value="1"/>
</dbReference>
<dbReference type="SMART" id="SM00267">
    <property type="entry name" value="GGDEF"/>
    <property type="match status" value="1"/>
</dbReference>
<dbReference type="FunFam" id="3.30.70.270:FF:000001">
    <property type="entry name" value="Diguanylate cyclase domain protein"/>
    <property type="match status" value="1"/>
</dbReference>
<comment type="caution">
    <text evidence="10">The sequence shown here is derived from an EMBL/GenBank/DDBJ whole genome shotgun (WGS) entry which is preliminary data.</text>
</comment>
<feature type="domain" description="PAC" evidence="6">
    <location>
        <begin position="462"/>
        <end position="513"/>
    </location>
</feature>
<dbReference type="NCBIfam" id="TIGR00229">
    <property type="entry name" value="sensory_box"/>
    <property type="match status" value="1"/>
</dbReference>
<dbReference type="SUPFAM" id="SSF55073">
    <property type="entry name" value="Nucleotide cyclase"/>
    <property type="match status" value="1"/>
</dbReference>
<protein>
    <recommendedName>
        <fullName evidence="12">EAL domain-containing protein</fullName>
    </recommendedName>
</protein>
<dbReference type="NCBIfam" id="TIGR00254">
    <property type="entry name" value="GGDEF"/>
    <property type="match status" value="1"/>
</dbReference>
<dbReference type="InterPro" id="IPR042240">
    <property type="entry name" value="CHASE_sf"/>
</dbReference>
<dbReference type="InterPro" id="IPR000160">
    <property type="entry name" value="GGDEF_dom"/>
</dbReference>
<dbReference type="Gene3D" id="3.30.450.20">
    <property type="entry name" value="PAS domain"/>
    <property type="match status" value="1"/>
</dbReference>
<dbReference type="SMART" id="SM01079">
    <property type="entry name" value="CHASE"/>
    <property type="match status" value="1"/>
</dbReference>
<feature type="domain" description="PAS" evidence="5">
    <location>
        <begin position="373"/>
        <end position="418"/>
    </location>
</feature>
<sequence length="947" mass="101557">MKLRLLSPVVLSLLVTAGGGLLTAGAWRVATGLERRVAEQDVGALLGRTADALTDRLQENERLLRGAAALMAANGNTTRTQWRNYLYSAQLDELPIGTQSIGYALLVPRAQLASVVAGAHADGVSDYEVYPPVDRAQYAPILYNEPTSGRNARALGFDLLSDPARRAALEAARDSGQPRLTPGLALIREVEAQVPQRGALLYAPVFPAGVPSATAAERRDALSGVVYVSLRLGDLMRGVSGGASADLVLTLFEGPSAATGSLLSGSAPEAERRDDHRKPMIEAERQIEFAGANWTLHAATRPGFEATHAGRYGTRVLALGALATWLMAWLAFRLARERRDARRQASLAGQAGNVVAAGLRESLARAEQSAATASLRYARLMDHAPFCVITFDAYGMVTGLNRAGQRMLWYAESELVGRVPYASLHDADEVAAHARELSSEIGETVEPGLPTLVAKARLGVTDGRDWTYLRKGGSRLPVHLTVTALADGSTEGGFLAIAHDLTERRRVDEYIRHLAQHDALTGLPNRTELNARTEAVLADARRHGHRVALLLLDLDHFKHINETLGHPVGDDVLRTIADRIRGAVRPRDVVARMGGDEFAVVMGGLRDDSEAELAAAKILARVSEDLQIAGQSLRVTPSLGMAVYPDDGDTLTNLMKSADSAMYAAKQDGRAQLRRFATEMAQASLARFTIEALLRRALAEQEFRLRYQPIVDVGTLAVVGVEALIAWETPERGPMRPAEFIPVAEQCGLIGALGAWTLATACREIQSLRTALGVDIDVAVNISPLQLRQANFPETVAQSLEAAGLPAASLTIEVTEGILVDGGEKTIETFRRVRQLGVGLSIDDFGTGYSGLGYLTRLPISKLKIDKSFVDDLAMPGHDRAVAAAIIALGHQLHLQVVAEGVESKAQFDFLRGEGCDAVQGFLFCQPVGLDALRQILLGGKGFADAA</sequence>
<dbReference type="STRING" id="82633.GCA_000974605_04600"/>
<dbReference type="InterPro" id="IPR029787">
    <property type="entry name" value="Nucleotide_cyclase"/>
</dbReference>
<dbReference type="GO" id="GO:0016020">
    <property type="term" value="C:membrane"/>
    <property type="evidence" value="ECO:0007669"/>
    <property type="project" value="UniProtKB-SubCell"/>
</dbReference>
<dbReference type="Pfam" id="PF00990">
    <property type="entry name" value="GGDEF"/>
    <property type="match status" value="1"/>
</dbReference>
<dbReference type="GO" id="GO:0003824">
    <property type="term" value="F:catalytic activity"/>
    <property type="evidence" value="ECO:0007669"/>
    <property type="project" value="UniProtKB-ARBA"/>
</dbReference>
<keyword evidence="3" id="KW-1133">Transmembrane helix</keyword>
<dbReference type="Gene3D" id="3.30.450.350">
    <property type="entry name" value="CHASE domain"/>
    <property type="match status" value="1"/>
</dbReference>
<dbReference type="InterPro" id="IPR052155">
    <property type="entry name" value="Biofilm_reg_signaling"/>
</dbReference>